<comment type="caution">
    <text evidence="8">The sequence shown here is derived from an EMBL/GenBank/DDBJ whole genome shotgun (WGS) entry which is preliminary data.</text>
</comment>
<evidence type="ECO:0000313" key="8">
    <source>
        <dbReference type="EMBL" id="MBB3984764.1"/>
    </source>
</evidence>
<name>A0A7W6DT64_9RHOB</name>
<keyword evidence="9" id="KW-1185">Reference proteome</keyword>
<sequence length="705" mass="74072">MRLSSLFTVVGTFAVAGSASLLAAYFSAQMVEAGSQAEVLNRLDAEGLTWAEVDTNGLQVFLIGTAPDEAARFHALSAAGRVVDASRVIDQMLVEEAADIAAPRFSIEILRNDSGISVIGLVPASTDREDLMDRFRSIADGAEVSDLLESADFPAPDGWDDALRFATSSLRDLPRSKISVDSTLVEIKAMTESAEARTRLETTLARRKPDDIRLALDLSAPRPVISPFTLRFLIDENGTRFDACSADTEEARGRILSAAAAAGLEGKASCTLGLGVPSRRWADATELGITKLKELGGGSITFANADVTLVALEGTNQALFDRVVGELESVLPDVFALHAVLPKPPEASEEGPAEFTATLSPEGQVQLRGRLNSEVARQTVDSFARAAFGSDSVYTAARVVEGLPNTWSVRTLAGLEALSMLANGAVTVTADDMIITGNTGNTEASAQIATLLASKLGDQSTFDIDVTYVERLDASLGIPSPEQCEAMILTTVGSRKLSFEPGSATLDVSARDILDDLADLLKTCGDIPLEIGGHTDSQGRETMNQQLSQKRAQAVLDALRQRLVPVASYKVRGYGEAQPIETNETEAGREANRRIEFNLLGEDGEIAEVDTVAVAAEIAAMAAAAEAESESDTGDDAEAAETANGDDADSSGGEEEATTDGAEAETPLQDPKATEAAAGIGADKAVPEGAVRDADFEPETTGDDG</sequence>
<evidence type="ECO:0000256" key="3">
    <source>
        <dbReference type="ARBA" id="ARBA00023237"/>
    </source>
</evidence>
<keyword evidence="6" id="KW-0732">Signal</keyword>
<dbReference type="RefSeq" id="WP_183963659.1">
    <property type="nucleotide sequence ID" value="NZ_BAABBZ010000014.1"/>
</dbReference>
<evidence type="ECO:0000256" key="5">
    <source>
        <dbReference type="SAM" id="MobiDB-lite"/>
    </source>
</evidence>
<evidence type="ECO:0000256" key="2">
    <source>
        <dbReference type="ARBA" id="ARBA00023136"/>
    </source>
</evidence>
<dbReference type="PANTHER" id="PTHR30329">
    <property type="entry name" value="STATOR ELEMENT OF FLAGELLAR MOTOR COMPLEX"/>
    <property type="match status" value="1"/>
</dbReference>
<dbReference type="GO" id="GO:0009279">
    <property type="term" value="C:cell outer membrane"/>
    <property type="evidence" value="ECO:0007669"/>
    <property type="project" value="UniProtKB-SubCell"/>
</dbReference>
<dbReference type="SUPFAM" id="SSF103088">
    <property type="entry name" value="OmpA-like"/>
    <property type="match status" value="1"/>
</dbReference>
<evidence type="ECO:0000256" key="1">
    <source>
        <dbReference type="ARBA" id="ARBA00004442"/>
    </source>
</evidence>
<evidence type="ECO:0000259" key="7">
    <source>
        <dbReference type="PROSITE" id="PS51123"/>
    </source>
</evidence>
<dbReference type="InterPro" id="IPR006664">
    <property type="entry name" value="OMP_bac"/>
</dbReference>
<dbReference type="PANTHER" id="PTHR30329:SF21">
    <property type="entry name" value="LIPOPROTEIN YIAD-RELATED"/>
    <property type="match status" value="1"/>
</dbReference>
<feature type="domain" description="OmpA-like" evidence="7">
    <location>
        <begin position="486"/>
        <end position="603"/>
    </location>
</feature>
<dbReference type="Proteomes" id="UP000541426">
    <property type="component" value="Unassembled WGS sequence"/>
</dbReference>
<feature type="compositionally biased region" description="Acidic residues" evidence="5">
    <location>
        <begin position="696"/>
        <end position="705"/>
    </location>
</feature>
<protein>
    <submittedName>
        <fullName evidence="8">OOP family OmpA-OmpF porin</fullName>
    </submittedName>
</protein>
<gene>
    <name evidence="8" type="ORF">GGQ68_001080</name>
</gene>
<feature type="compositionally biased region" description="Acidic residues" evidence="5">
    <location>
        <begin position="627"/>
        <end position="658"/>
    </location>
</feature>
<feature type="signal peptide" evidence="6">
    <location>
        <begin position="1"/>
        <end position="23"/>
    </location>
</feature>
<feature type="chain" id="PRO_5031179101" evidence="6">
    <location>
        <begin position="24"/>
        <end position="705"/>
    </location>
</feature>
<dbReference type="Gene3D" id="3.30.1330.60">
    <property type="entry name" value="OmpA-like domain"/>
    <property type="match status" value="1"/>
</dbReference>
<dbReference type="CDD" id="cd07185">
    <property type="entry name" value="OmpA_C-like"/>
    <property type="match status" value="1"/>
</dbReference>
<comment type="subcellular location">
    <subcellularLocation>
        <location evidence="1">Cell outer membrane</location>
    </subcellularLocation>
</comment>
<dbReference type="Gene3D" id="3.40.1520.20">
    <property type="match status" value="2"/>
</dbReference>
<reference evidence="8 9" key="1">
    <citation type="submission" date="2020-08" db="EMBL/GenBank/DDBJ databases">
        <title>Genomic Encyclopedia of Type Strains, Phase IV (KMG-IV): sequencing the most valuable type-strain genomes for metagenomic binning, comparative biology and taxonomic classification.</title>
        <authorList>
            <person name="Goeker M."/>
        </authorList>
    </citation>
    <scope>NUCLEOTIDE SEQUENCE [LARGE SCALE GENOMIC DNA]</scope>
    <source>
        <strain evidence="8 9">DSM 102235</strain>
    </source>
</reference>
<evidence type="ECO:0000313" key="9">
    <source>
        <dbReference type="Proteomes" id="UP000541426"/>
    </source>
</evidence>
<dbReference type="Pfam" id="PF00691">
    <property type="entry name" value="OmpA"/>
    <property type="match status" value="1"/>
</dbReference>
<keyword evidence="2 4" id="KW-0472">Membrane</keyword>
<accession>A0A7W6DT64</accession>
<dbReference type="PROSITE" id="PS51123">
    <property type="entry name" value="OMPA_2"/>
    <property type="match status" value="1"/>
</dbReference>
<organism evidence="8 9">
    <name type="scientific">Sagittula marina</name>
    <dbReference type="NCBI Taxonomy" id="943940"/>
    <lineage>
        <taxon>Bacteria</taxon>
        <taxon>Pseudomonadati</taxon>
        <taxon>Pseudomonadota</taxon>
        <taxon>Alphaproteobacteria</taxon>
        <taxon>Rhodobacterales</taxon>
        <taxon>Roseobacteraceae</taxon>
        <taxon>Sagittula</taxon>
    </lineage>
</organism>
<evidence type="ECO:0000256" key="6">
    <source>
        <dbReference type="SAM" id="SignalP"/>
    </source>
</evidence>
<dbReference type="InterPro" id="IPR050330">
    <property type="entry name" value="Bact_OuterMem_StrucFunc"/>
</dbReference>
<dbReference type="InterPro" id="IPR007055">
    <property type="entry name" value="BON_dom"/>
</dbReference>
<dbReference type="EMBL" id="JACIEJ010000002">
    <property type="protein sequence ID" value="MBB3984764.1"/>
    <property type="molecule type" value="Genomic_DNA"/>
</dbReference>
<dbReference type="Pfam" id="PF04972">
    <property type="entry name" value="BON"/>
    <property type="match status" value="1"/>
</dbReference>
<dbReference type="PRINTS" id="PR01021">
    <property type="entry name" value="OMPADOMAIN"/>
</dbReference>
<dbReference type="AlphaFoldDB" id="A0A7W6DT64"/>
<feature type="region of interest" description="Disordered" evidence="5">
    <location>
        <begin position="625"/>
        <end position="705"/>
    </location>
</feature>
<dbReference type="InterPro" id="IPR036737">
    <property type="entry name" value="OmpA-like_sf"/>
</dbReference>
<evidence type="ECO:0000256" key="4">
    <source>
        <dbReference type="PROSITE-ProRule" id="PRU00473"/>
    </source>
</evidence>
<keyword evidence="3" id="KW-0998">Cell outer membrane</keyword>
<proteinExistence type="predicted"/>
<dbReference type="InterPro" id="IPR006665">
    <property type="entry name" value="OmpA-like"/>
</dbReference>